<name>A0A979GH98_ECOSE</name>
<dbReference type="AlphaFoldDB" id="A0A979GH98"/>
<dbReference type="Proteomes" id="UP000008199">
    <property type="component" value="Chromosome"/>
</dbReference>
<protein>
    <submittedName>
        <fullName evidence="1">Uncharacterized protein</fullName>
    </submittedName>
</protein>
<dbReference type="EMBL" id="AP009240">
    <property type="protein sequence ID" value="BAG78893.1"/>
    <property type="molecule type" value="Genomic_DNA"/>
</dbReference>
<gene>
    <name evidence="1" type="ordered locus">ECSE_3369</name>
</gene>
<organism evidence="1 2">
    <name type="scientific">Escherichia coli (strain SE11)</name>
    <dbReference type="NCBI Taxonomy" id="409438"/>
    <lineage>
        <taxon>Bacteria</taxon>
        <taxon>Pseudomonadati</taxon>
        <taxon>Pseudomonadota</taxon>
        <taxon>Gammaproteobacteria</taxon>
        <taxon>Enterobacterales</taxon>
        <taxon>Enterobacteriaceae</taxon>
        <taxon>Escherichia</taxon>
    </lineage>
</organism>
<sequence length="102" mass="11302">MLVASKSPKRSLEAGATRMDARRGRILQGRYLAPDPVAARDKLREPRSGDFVRQSLGVQGAAAIGRPLRAPCASDFIWHNTLKERNRSHIPNSFAHMLSNQP</sequence>
<evidence type="ECO:0000313" key="2">
    <source>
        <dbReference type="Proteomes" id="UP000008199"/>
    </source>
</evidence>
<reference evidence="1 2" key="1">
    <citation type="journal article" date="2008" name="DNA Res.">
        <title>Complete genome sequence and comparative analysis of the wild-type commensal Escherichia coli strain SE11 isolated from a healthy adult.</title>
        <authorList>
            <person name="Oshima K."/>
            <person name="Toh H."/>
            <person name="Ogura Y."/>
            <person name="Sasamoto H."/>
            <person name="Morita H."/>
            <person name="Park S.-H."/>
            <person name="Ooka T."/>
            <person name="Iyoda S."/>
            <person name="Taylor T.D."/>
            <person name="Hayashi T."/>
            <person name="Itoh K."/>
            <person name="Hattori M."/>
        </authorList>
    </citation>
    <scope>NUCLEOTIDE SEQUENCE [LARGE SCALE GENOMIC DNA]</scope>
    <source>
        <strain evidence="1 2">SE11</strain>
    </source>
</reference>
<accession>A0A979GH98</accession>
<dbReference type="KEGG" id="ecy:ECSE_3369"/>
<proteinExistence type="predicted"/>
<evidence type="ECO:0000313" key="1">
    <source>
        <dbReference type="EMBL" id="BAG78893.1"/>
    </source>
</evidence>